<dbReference type="InterPro" id="IPR016152">
    <property type="entry name" value="PTrfase/Anion_transptr"/>
</dbReference>
<evidence type="ECO:0000256" key="3">
    <source>
        <dbReference type="ARBA" id="ARBA00015565"/>
    </source>
</evidence>
<keyword evidence="10" id="KW-0418">Kinase</keyword>
<comment type="function">
    <text evidence="1">The phosphoenolpyruvate-dependent sugar phosphotransferase system (sugar PTS), a major carbohydrate active transport system, catalyzes the phosphorylation of incoming sugar substrates concomitantly with their translocation across the cell membrane. The enzyme II FruAB PTS system is involved in fructose transport.</text>
</comment>
<dbReference type="AlphaFoldDB" id="A0A2S7VY85"/>
<evidence type="ECO:0000256" key="10">
    <source>
        <dbReference type="ARBA" id="ARBA00022777"/>
    </source>
</evidence>
<dbReference type="Pfam" id="PF00381">
    <property type="entry name" value="PTS-HPr"/>
    <property type="match status" value="1"/>
</dbReference>
<evidence type="ECO:0000256" key="8">
    <source>
        <dbReference type="ARBA" id="ARBA00022679"/>
    </source>
</evidence>
<dbReference type="NCBIfam" id="TIGR01003">
    <property type="entry name" value="PTS_HPr_family"/>
    <property type="match status" value="1"/>
</dbReference>
<dbReference type="FunFam" id="3.40.930.10:FF:000006">
    <property type="entry name" value="Fructose-specific PTS system IIA component"/>
    <property type="match status" value="1"/>
</dbReference>
<protein>
    <recommendedName>
        <fullName evidence="3">Multiphosphoryl transfer protein</fullName>
    </recommendedName>
</protein>
<dbReference type="PROSITE" id="PS00372">
    <property type="entry name" value="PTS_EIIA_TYPE_2_HIS"/>
    <property type="match status" value="1"/>
</dbReference>
<dbReference type="GO" id="GO:0005737">
    <property type="term" value="C:cytoplasm"/>
    <property type="evidence" value="ECO:0007669"/>
    <property type="project" value="UniProtKB-SubCell"/>
</dbReference>
<keyword evidence="7" id="KW-0762">Sugar transport</keyword>
<dbReference type="InterPro" id="IPR002114">
    <property type="entry name" value="PTS_HPr_Ser_P_site"/>
</dbReference>
<keyword evidence="9" id="KW-0598">Phosphotransferase system</keyword>
<dbReference type="PROSITE" id="PS00589">
    <property type="entry name" value="PTS_HPR_SER"/>
    <property type="match status" value="1"/>
</dbReference>
<feature type="domain" description="PTS EIIA type-2" evidence="11">
    <location>
        <begin position="2"/>
        <end position="142"/>
    </location>
</feature>
<evidence type="ECO:0000256" key="7">
    <source>
        <dbReference type="ARBA" id="ARBA00022597"/>
    </source>
</evidence>
<dbReference type="GO" id="GO:0090563">
    <property type="term" value="F:protein-phosphocysteine-sugar phosphotransferase activity"/>
    <property type="evidence" value="ECO:0007669"/>
    <property type="project" value="TreeGrafter"/>
</dbReference>
<dbReference type="Pfam" id="PF00359">
    <property type="entry name" value="PTS_EIIA_2"/>
    <property type="match status" value="1"/>
</dbReference>
<evidence type="ECO:0000256" key="1">
    <source>
        <dbReference type="ARBA" id="ARBA00003136"/>
    </source>
</evidence>
<dbReference type="SUPFAM" id="SSF55594">
    <property type="entry name" value="HPr-like"/>
    <property type="match status" value="1"/>
</dbReference>
<dbReference type="EMBL" id="MSCJ01000001">
    <property type="protein sequence ID" value="PQJ67066.1"/>
    <property type="molecule type" value="Genomic_DNA"/>
</dbReference>
<dbReference type="GO" id="GO:0005886">
    <property type="term" value="C:plasma membrane"/>
    <property type="evidence" value="ECO:0007669"/>
    <property type="project" value="TreeGrafter"/>
</dbReference>
<dbReference type="GO" id="GO:0009401">
    <property type="term" value="P:phosphoenolpyruvate-dependent sugar phosphotransferase system"/>
    <property type="evidence" value="ECO:0007669"/>
    <property type="project" value="UniProtKB-KW"/>
</dbReference>
<dbReference type="SUPFAM" id="SSF55804">
    <property type="entry name" value="Phoshotransferase/anion transport protein"/>
    <property type="match status" value="2"/>
</dbReference>
<dbReference type="CDD" id="cd00367">
    <property type="entry name" value="PTS-HPr_like"/>
    <property type="match status" value="1"/>
</dbReference>
<name>A0A2S7VY85_PHOAN</name>
<evidence type="ECO:0000256" key="9">
    <source>
        <dbReference type="ARBA" id="ARBA00022683"/>
    </source>
</evidence>
<evidence type="ECO:0000256" key="5">
    <source>
        <dbReference type="ARBA" id="ARBA00022490"/>
    </source>
</evidence>
<evidence type="ECO:0000313" key="13">
    <source>
        <dbReference type="EMBL" id="PQJ67066.1"/>
    </source>
</evidence>
<dbReference type="Gene3D" id="3.30.1340.10">
    <property type="entry name" value="HPr-like"/>
    <property type="match status" value="1"/>
</dbReference>
<keyword evidence="6" id="KW-0597">Phosphoprotein</keyword>
<evidence type="ECO:0000256" key="4">
    <source>
        <dbReference type="ARBA" id="ARBA00022448"/>
    </source>
</evidence>
<comment type="subcellular location">
    <subcellularLocation>
        <location evidence="2">Cytoplasm</location>
    </subcellularLocation>
</comment>
<dbReference type="OrthoDB" id="1640042at2"/>
<dbReference type="PANTHER" id="PTHR30181">
    <property type="entry name" value="MANNITOL PERMEASE IIC COMPONENT"/>
    <property type="match status" value="1"/>
</dbReference>
<feature type="domain" description="HPr" evidence="12">
    <location>
        <begin position="281"/>
        <end position="371"/>
    </location>
</feature>
<dbReference type="PROSITE" id="PS51094">
    <property type="entry name" value="PTS_EIIA_TYPE_2"/>
    <property type="match status" value="1"/>
</dbReference>
<reference evidence="13 14" key="1">
    <citation type="submission" date="2016-12" db="EMBL/GenBank/DDBJ databases">
        <title>Diversity of luminous bacteria.</title>
        <authorList>
            <person name="Yoshizawa S."/>
            <person name="Kogure K."/>
        </authorList>
    </citation>
    <scope>NUCLEOTIDE SEQUENCE [LARGE SCALE GENOMIC DNA]</scope>
    <source>
        <strain evidence="13 14">LC1-200</strain>
    </source>
</reference>
<organism evidence="13 14">
    <name type="scientific">Photobacterium angustum</name>
    <dbReference type="NCBI Taxonomy" id="661"/>
    <lineage>
        <taxon>Bacteria</taxon>
        <taxon>Pseudomonadati</taxon>
        <taxon>Pseudomonadota</taxon>
        <taxon>Gammaproteobacteria</taxon>
        <taxon>Vibrionales</taxon>
        <taxon>Vibrionaceae</taxon>
        <taxon>Photobacterium</taxon>
    </lineage>
</organism>
<dbReference type="CDD" id="cd00211">
    <property type="entry name" value="PTS_IIA_fru"/>
    <property type="match status" value="1"/>
</dbReference>
<dbReference type="PRINTS" id="PR00107">
    <property type="entry name" value="PHOSPHOCPHPR"/>
</dbReference>
<comment type="caution">
    <text evidence="13">The sequence shown here is derived from an EMBL/GenBank/DDBJ whole genome shotgun (WGS) entry which is preliminary data.</text>
</comment>
<evidence type="ECO:0000259" key="11">
    <source>
        <dbReference type="PROSITE" id="PS51094"/>
    </source>
</evidence>
<sequence length="372" mass="39589">MLSLSKHDIALRKSANNKQDAIKVLASELESEGLVKTGYVNGMLAREAQNSTYLGNGIAIPHGTTETRNLVNKTGVKVHHFPQGVDWGEGQIVYLAIGIAAKSDEHLEILKQLTKVLSADGIEEKLKRCDSADEVITILMGSEQSEAECNAQLVLKDFPATDLLQLSAVGAGLINHQGFANKQMVADVVAKQPSYLGQGLWLISSNQEVERTAISVVTPSAIFEEQSHPVKGLIVIAANNSSYVANIERLTQVIYSQTVDAFLSSSPEQMCSVLSQTQLEGNSAIFTIKNPHGLHARPGAMLVNTTKKFDADIQVVNVSGGSKAVNAKSLMKVIGLGVKCGNELKFTASGSDAEQALTAIGQAIADGLGEKL</sequence>
<keyword evidence="4" id="KW-0813">Transport</keyword>
<evidence type="ECO:0000313" key="14">
    <source>
        <dbReference type="Proteomes" id="UP000238730"/>
    </source>
</evidence>
<evidence type="ECO:0000259" key="12">
    <source>
        <dbReference type="PROSITE" id="PS51350"/>
    </source>
</evidence>
<dbReference type="RefSeq" id="WP_105060351.1">
    <property type="nucleotide sequence ID" value="NZ_MSCJ01000001.1"/>
</dbReference>
<keyword evidence="5" id="KW-0963">Cytoplasm</keyword>
<dbReference type="InterPro" id="IPR001020">
    <property type="entry name" value="PTS_HPr_His_P_site"/>
</dbReference>
<dbReference type="GO" id="GO:0016301">
    <property type="term" value="F:kinase activity"/>
    <property type="evidence" value="ECO:0007669"/>
    <property type="project" value="UniProtKB-KW"/>
</dbReference>
<dbReference type="Proteomes" id="UP000238730">
    <property type="component" value="Unassembled WGS sequence"/>
</dbReference>
<accession>A0A2S7VY85</accession>
<proteinExistence type="predicted"/>
<dbReference type="InterPro" id="IPR050893">
    <property type="entry name" value="Sugar_PTS"/>
</dbReference>
<dbReference type="NCBIfam" id="NF008319">
    <property type="entry name" value="PRK11109.1"/>
    <property type="match status" value="1"/>
</dbReference>
<keyword evidence="8" id="KW-0808">Transferase</keyword>
<evidence type="ECO:0000256" key="2">
    <source>
        <dbReference type="ARBA" id="ARBA00004496"/>
    </source>
</evidence>
<dbReference type="InterPro" id="IPR035895">
    <property type="entry name" value="HPr-like_sf"/>
</dbReference>
<gene>
    <name evidence="13" type="ORF">BTO08_06450</name>
</gene>
<evidence type="ECO:0000256" key="6">
    <source>
        <dbReference type="ARBA" id="ARBA00022553"/>
    </source>
</evidence>
<dbReference type="PANTHER" id="PTHR30181:SF3">
    <property type="entry name" value="MULTIPHOSPHORYL TRANSFER PROTEIN"/>
    <property type="match status" value="1"/>
</dbReference>
<dbReference type="InterPro" id="IPR002178">
    <property type="entry name" value="PTS_EIIA_type-2_dom"/>
</dbReference>
<dbReference type="Gene3D" id="3.40.930.10">
    <property type="entry name" value="Mannitol-specific EII, Chain A"/>
    <property type="match status" value="1"/>
</dbReference>
<dbReference type="InterPro" id="IPR000032">
    <property type="entry name" value="HPr-like"/>
</dbReference>
<dbReference type="PROSITE" id="PS00369">
    <property type="entry name" value="PTS_HPR_HIS"/>
    <property type="match status" value="1"/>
</dbReference>
<dbReference type="PROSITE" id="PS51350">
    <property type="entry name" value="PTS_HPR_DOM"/>
    <property type="match status" value="1"/>
</dbReference>